<gene>
    <name evidence="1" type="ORF">EVAR_62121_1</name>
</gene>
<accession>A0A4C1ZC24</accession>
<name>A0A4C1ZC24_EUMVA</name>
<evidence type="ECO:0000313" key="1">
    <source>
        <dbReference type="EMBL" id="GBP84489.1"/>
    </source>
</evidence>
<dbReference type="EMBL" id="BGZK01001682">
    <property type="protein sequence ID" value="GBP84489.1"/>
    <property type="molecule type" value="Genomic_DNA"/>
</dbReference>
<dbReference type="Proteomes" id="UP000299102">
    <property type="component" value="Unassembled WGS sequence"/>
</dbReference>
<organism evidence="1 2">
    <name type="scientific">Eumeta variegata</name>
    <name type="common">Bagworm moth</name>
    <name type="synonym">Eumeta japonica</name>
    <dbReference type="NCBI Taxonomy" id="151549"/>
    <lineage>
        <taxon>Eukaryota</taxon>
        <taxon>Metazoa</taxon>
        <taxon>Ecdysozoa</taxon>
        <taxon>Arthropoda</taxon>
        <taxon>Hexapoda</taxon>
        <taxon>Insecta</taxon>
        <taxon>Pterygota</taxon>
        <taxon>Neoptera</taxon>
        <taxon>Endopterygota</taxon>
        <taxon>Lepidoptera</taxon>
        <taxon>Glossata</taxon>
        <taxon>Ditrysia</taxon>
        <taxon>Tineoidea</taxon>
        <taxon>Psychidae</taxon>
        <taxon>Oiketicinae</taxon>
        <taxon>Eumeta</taxon>
    </lineage>
</organism>
<dbReference type="AlphaFoldDB" id="A0A4C1ZC24"/>
<proteinExistence type="predicted"/>
<sequence>MYEYLDVNETFEINMRASGKFIPVERFLLLGPLRRLIISTLASSKIANVAGLVNKLPSVNTAQPSYAMFAPPQLPAHQVRLNATNIGWSQYLGILQAQNVGSS</sequence>
<evidence type="ECO:0000313" key="2">
    <source>
        <dbReference type="Proteomes" id="UP000299102"/>
    </source>
</evidence>
<reference evidence="1 2" key="1">
    <citation type="journal article" date="2019" name="Commun. Biol.">
        <title>The bagworm genome reveals a unique fibroin gene that provides high tensile strength.</title>
        <authorList>
            <person name="Kono N."/>
            <person name="Nakamura H."/>
            <person name="Ohtoshi R."/>
            <person name="Tomita M."/>
            <person name="Numata K."/>
            <person name="Arakawa K."/>
        </authorList>
    </citation>
    <scope>NUCLEOTIDE SEQUENCE [LARGE SCALE GENOMIC DNA]</scope>
</reference>
<keyword evidence="2" id="KW-1185">Reference proteome</keyword>
<comment type="caution">
    <text evidence="1">The sequence shown here is derived from an EMBL/GenBank/DDBJ whole genome shotgun (WGS) entry which is preliminary data.</text>
</comment>
<protein>
    <submittedName>
        <fullName evidence="1">Uncharacterized protein</fullName>
    </submittedName>
</protein>